<dbReference type="NCBIfam" id="TIGR02888">
    <property type="entry name" value="spore_YlmC_YmxH"/>
    <property type="match status" value="1"/>
</dbReference>
<dbReference type="PANTHER" id="PTHR40061">
    <property type="entry name" value="SPORULATION PROTEIN YLMC-RELATED"/>
    <property type="match status" value="1"/>
</dbReference>
<proteinExistence type="predicted"/>
<dbReference type="SUPFAM" id="SSF50346">
    <property type="entry name" value="PRC-barrel domain"/>
    <property type="match status" value="1"/>
</dbReference>
<gene>
    <name evidence="2" type="ORF">SCFA_3670004</name>
</gene>
<dbReference type="AlphaFoldDB" id="A0A485M591"/>
<evidence type="ECO:0000313" key="2">
    <source>
        <dbReference type="EMBL" id="VFU17565.1"/>
    </source>
</evidence>
<reference evidence="2" key="1">
    <citation type="submission" date="2019-03" db="EMBL/GenBank/DDBJ databases">
        <authorList>
            <person name="Hao L."/>
        </authorList>
    </citation>
    <scope>NUCLEOTIDE SEQUENCE</scope>
</reference>
<feature type="domain" description="PRC-barrel" evidence="1">
    <location>
        <begin position="2"/>
        <end position="77"/>
    </location>
</feature>
<organism evidence="2">
    <name type="scientific">anaerobic digester metagenome</name>
    <dbReference type="NCBI Taxonomy" id="1263854"/>
    <lineage>
        <taxon>unclassified sequences</taxon>
        <taxon>metagenomes</taxon>
        <taxon>ecological metagenomes</taxon>
    </lineage>
</organism>
<protein>
    <submittedName>
        <fullName evidence="2">PRC-barrel domain protein</fullName>
    </submittedName>
</protein>
<dbReference type="InterPro" id="IPR011033">
    <property type="entry name" value="PRC_barrel-like_sf"/>
</dbReference>
<dbReference type="PANTHER" id="PTHR40061:SF1">
    <property type="entry name" value="SPORULATION PROTEIN YLMC-RELATED"/>
    <property type="match status" value="1"/>
</dbReference>
<dbReference type="EMBL" id="CAADRN010000298">
    <property type="protein sequence ID" value="VFU17565.1"/>
    <property type="molecule type" value="Genomic_DNA"/>
</dbReference>
<dbReference type="Pfam" id="PF05239">
    <property type="entry name" value="PRC"/>
    <property type="match status" value="1"/>
</dbReference>
<accession>A0A485M591</accession>
<dbReference type="Gene3D" id="2.30.30.240">
    <property type="entry name" value="PRC-barrel domain"/>
    <property type="match status" value="1"/>
</dbReference>
<dbReference type="InterPro" id="IPR027275">
    <property type="entry name" value="PRC-brl_dom"/>
</dbReference>
<evidence type="ECO:0000259" key="1">
    <source>
        <dbReference type="Pfam" id="PF05239"/>
    </source>
</evidence>
<name>A0A485M591_9ZZZZ</name>
<sequence>MQFRISELGQRDIINLVDGSRLGPVRDVYIDLESGQVLSLVLSGERKYFKLLNAGSDIIVPWDKVKKIGVHTVLVEVG</sequence>
<dbReference type="InterPro" id="IPR014238">
    <property type="entry name" value="Spore_YlmC/YmxH"/>
</dbReference>